<gene>
    <name evidence="1" type="ORF">PF001_g11208</name>
</gene>
<reference evidence="1 2" key="1">
    <citation type="submission" date="2018-08" db="EMBL/GenBank/DDBJ databases">
        <title>Genomic investigation of the strawberry pathogen Phytophthora fragariae indicates pathogenicity is determined by transcriptional variation in three key races.</title>
        <authorList>
            <person name="Adams T.M."/>
            <person name="Armitage A.D."/>
            <person name="Sobczyk M.K."/>
            <person name="Bates H.J."/>
            <person name="Dunwell J.M."/>
            <person name="Nellist C.F."/>
            <person name="Harrison R.J."/>
        </authorList>
    </citation>
    <scope>NUCLEOTIDE SEQUENCE [LARGE SCALE GENOMIC DNA]</scope>
    <source>
        <strain evidence="1 2">A4</strain>
    </source>
</reference>
<proteinExistence type="predicted"/>
<dbReference type="PANTHER" id="PTHR34987">
    <property type="entry name" value="C, PUTATIVE (AFU_ORTHOLOGUE AFUA_3G02880)-RELATED"/>
    <property type="match status" value="1"/>
</dbReference>
<evidence type="ECO:0000313" key="2">
    <source>
        <dbReference type="Proteomes" id="UP000437068"/>
    </source>
</evidence>
<evidence type="ECO:0000313" key="1">
    <source>
        <dbReference type="EMBL" id="KAE9308341.1"/>
    </source>
</evidence>
<dbReference type="AlphaFoldDB" id="A0A6A4DH35"/>
<name>A0A6A4DH35_9STRA</name>
<dbReference type="PANTHER" id="PTHR34987:SF4">
    <property type="entry name" value="ALPHA-L-RHAMNOSIDASE C-TERMINAL DOMAIN-CONTAINING PROTEIN"/>
    <property type="match status" value="1"/>
</dbReference>
<sequence>MEFSPKRLALGSAPTIGLANYTSGFTLTAAEPIATLDYDYEVAGLPYFVVSAVSNGPVDVEVKYSEQFSVLSTNFSDGPSQYATAVSNSRRVETHRFTEEDIGATVTSMLSQPGQRWQSLCLLSGDSVTFEAVGLQASIEVIDDLSTLPGTFSSSNTKQPDLVMERVQENGTFVPGTRPGISYKSWNLSDYTLEFESQIIRGGVGFYIGYDITANRGSIMFHLSSEYPANSTYVNTNTTLFPASTVTMTYGFDFVNATGMTSYPMGNYKVPFNVKEHVWYPVKLAVNSTVGNLVLWVDGQQVATCLLMFPRTPRVTRTGCALMAPNGDRYIWLGDFYHTTRIMGVANYKSEQITGTWEYLFDYQGSNGQYPGLMVMTYETPMPTPEVFGKSFFSFRHRLLSITGG</sequence>
<comment type="caution">
    <text evidence="1">The sequence shown here is derived from an EMBL/GenBank/DDBJ whole genome shotgun (WGS) entry which is preliminary data.</text>
</comment>
<organism evidence="1 2">
    <name type="scientific">Phytophthora fragariae</name>
    <dbReference type="NCBI Taxonomy" id="53985"/>
    <lineage>
        <taxon>Eukaryota</taxon>
        <taxon>Sar</taxon>
        <taxon>Stramenopiles</taxon>
        <taxon>Oomycota</taxon>
        <taxon>Peronosporomycetes</taxon>
        <taxon>Peronosporales</taxon>
        <taxon>Peronosporaceae</taxon>
        <taxon>Phytophthora</taxon>
    </lineage>
</organism>
<accession>A0A6A4DH35</accession>
<dbReference type="EMBL" id="QXGE01000585">
    <property type="protein sequence ID" value="KAE9308341.1"/>
    <property type="molecule type" value="Genomic_DNA"/>
</dbReference>
<protein>
    <submittedName>
        <fullName evidence="1">Uncharacterized protein</fullName>
    </submittedName>
</protein>
<dbReference type="Proteomes" id="UP000437068">
    <property type="component" value="Unassembled WGS sequence"/>
</dbReference>